<sequence>MNKFIKKLCLLLPIPINLVMVNYFVDPGNIFYKHGYYEKGIASILSKETNVENLSNYDERLLQKFYIDKLEKTKRIVVLGSSRAMQITEKVLKEEDMFNSSVSGASLEDLMAIYGVYKKENKLPKKVVIGLDPWILNKNNNQSRWKSLKEYYFYMQGEIGLHNGDKEKFDEKYLELVSLSYFQTAVDTLAKKENIAYASTDKEYSKTNVKRADGSLAYNEEFRNRSVEEVRKLALQYASEKPVYNLGDFTTIDKVYKENFEEFIALMLKDGVEVEFYLSPYHPYVYEKLISSADYRIVHEVERYFVEFAKDKDIKLNGSYNPSKVGCIEEDFYDGMHIKPSGVEKIFKNRF</sequence>
<protein>
    <submittedName>
        <fullName evidence="1">Uncharacterized protein</fullName>
    </submittedName>
</protein>
<reference evidence="1 2" key="1">
    <citation type="submission" date="2019-12" db="EMBL/GenBank/DDBJ databases">
        <title>Genome sequenceing of Clostridium bovifaecis.</title>
        <authorList>
            <person name="Yao Y."/>
        </authorList>
    </citation>
    <scope>NUCLEOTIDE SEQUENCE [LARGE SCALE GENOMIC DNA]</scope>
    <source>
        <strain evidence="1 2">BXX</strain>
    </source>
</reference>
<proteinExistence type="predicted"/>
<organism evidence="1 2">
    <name type="scientific">Clostridium bovifaecis</name>
    <dbReference type="NCBI Taxonomy" id="2184719"/>
    <lineage>
        <taxon>Bacteria</taxon>
        <taxon>Bacillati</taxon>
        <taxon>Bacillota</taxon>
        <taxon>Clostridia</taxon>
        <taxon>Eubacteriales</taxon>
        <taxon>Clostridiaceae</taxon>
        <taxon>Clostridium</taxon>
    </lineage>
</organism>
<gene>
    <name evidence="1" type="ORF">GOM49_12690</name>
</gene>
<dbReference type="SUPFAM" id="SSF52266">
    <property type="entry name" value="SGNH hydrolase"/>
    <property type="match status" value="1"/>
</dbReference>
<dbReference type="AlphaFoldDB" id="A0A6I6F665"/>
<evidence type="ECO:0000313" key="1">
    <source>
        <dbReference type="EMBL" id="QGU95838.1"/>
    </source>
</evidence>
<evidence type="ECO:0000313" key="2">
    <source>
        <dbReference type="Proteomes" id="UP000422764"/>
    </source>
</evidence>
<accession>A0A6I6F665</accession>
<keyword evidence="2" id="KW-1185">Reference proteome</keyword>
<dbReference type="EMBL" id="CP046522">
    <property type="protein sequence ID" value="QGU95838.1"/>
    <property type="molecule type" value="Genomic_DNA"/>
</dbReference>
<dbReference type="Proteomes" id="UP000422764">
    <property type="component" value="Chromosome"/>
</dbReference>
<name>A0A6I6F665_9CLOT</name>